<protein>
    <submittedName>
        <fullName evidence="3">Uroporphyrinogen-III C-methyltransferase</fullName>
    </submittedName>
</protein>
<dbReference type="InterPro" id="IPR007470">
    <property type="entry name" value="HemX"/>
</dbReference>
<gene>
    <name evidence="3" type="ORF">I7X43_11295</name>
</gene>
<reference evidence="3" key="1">
    <citation type="submission" date="2020-12" db="EMBL/GenBank/DDBJ databases">
        <title>The genome sequence of Inhella sp. 4Y17.</title>
        <authorList>
            <person name="Liu Y."/>
        </authorList>
    </citation>
    <scope>NUCLEOTIDE SEQUENCE</scope>
    <source>
        <strain evidence="3">4Y10</strain>
    </source>
</reference>
<dbReference type="RefSeq" id="WP_198101046.1">
    <property type="nucleotide sequence ID" value="NZ_JAEDAL010000005.1"/>
</dbReference>
<feature type="region of interest" description="Disordered" evidence="2">
    <location>
        <begin position="1"/>
        <end position="20"/>
    </location>
</feature>
<accession>A0A931NDT4</accession>
<dbReference type="AlphaFoldDB" id="A0A931NDT4"/>
<evidence type="ECO:0000313" key="3">
    <source>
        <dbReference type="EMBL" id="MBH9553427.1"/>
    </source>
</evidence>
<keyword evidence="1" id="KW-0175">Coiled coil</keyword>
<dbReference type="Proteomes" id="UP000620139">
    <property type="component" value="Unassembled WGS sequence"/>
</dbReference>
<name>A0A931NDT4_9BURK</name>
<evidence type="ECO:0000313" key="4">
    <source>
        <dbReference type="Proteomes" id="UP000620139"/>
    </source>
</evidence>
<dbReference type="PANTHER" id="PTHR38043">
    <property type="entry name" value="PROTEIN HEMX"/>
    <property type="match status" value="1"/>
</dbReference>
<keyword evidence="4" id="KW-1185">Reference proteome</keyword>
<evidence type="ECO:0000256" key="1">
    <source>
        <dbReference type="SAM" id="Coils"/>
    </source>
</evidence>
<feature type="coiled-coil region" evidence="1">
    <location>
        <begin position="80"/>
        <end position="128"/>
    </location>
</feature>
<sequence>MAEETVQTPESPTAPAVAPPVLPAVSTPPAPAAPSWVTWLTATGGLLSVGAVALAWQSQSRLHDLEQELVRRQATAQTVAAEARQSAQQTQEQVRDLAAKLALAEARLAEVSIQRSQLEELLSQLSRSRDENIVGDLEASLRLAGQQAQFFGSVEPLVNALRQADDRLQRHKQPRLEGVRRAVLRDLDRIKALGAVDSTTLALRLDEVARLVDEVPLLVESQRVQKNVSPAVVAAPATGQGLTWQTAQTWVHQRAREVWSEFKGLVRVTRIEAPEAMLLAPDQVQFLRDNLKLRLLNARLALMSRQYDSVQSDIRSVLQALERHADARQRRAQVALEVLRQVQQQAKPIQWPRPEDSLAALAAVAGVR</sequence>
<comment type="caution">
    <text evidence="3">The sequence shown here is derived from an EMBL/GenBank/DDBJ whole genome shotgun (WGS) entry which is preliminary data.</text>
</comment>
<evidence type="ECO:0000256" key="2">
    <source>
        <dbReference type="SAM" id="MobiDB-lite"/>
    </source>
</evidence>
<proteinExistence type="predicted"/>
<dbReference type="PANTHER" id="PTHR38043:SF1">
    <property type="entry name" value="PROTEIN HEMX"/>
    <property type="match status" value="1"/>
</dbReference>
<dbReference type="Pfam" id="PF04375">
    <property type="entry name" value="HemX"/>
    <property type="match status" value="1"/>
</dbReference>
<dbReference type="EMBL" id="JAEDAL010000005">
    <property type="protein sequence ID" value="MBH9553427.1"/>
    <property type="molecule type" value="Genomic_DNA"/>
</dbReference>
<organism evidence="3 4">
    <name type="scientific">Inhella gelatinilytica</name>
    <dbReference type="NCBI Taxonomy" id="2795030"/>
    <lineage>
        <taxon>Bacteria</taxon>
        <taxon>Pseudomonadati</taxon>
        <taxon>Pseudomonadota</taxon>
        <taxon>Betaproteobacteria</taxon>
        <taxon>Burkholderiales</taxon>
        <taxon>Sphaerotilaceae</taxon>
        <taxon>Inhella</taxon>
    </lineage>
</organism>